<keyword evidence="5" id="KW-0548">Nucleotidyltransferase</keyword>
<dbReference type="InterPro" id="IPR039741">
    <property type="entry name" value="UDP-sugar_pyrophosphorylase"/>
</dbReference>
<evidence type="ECO:0000313" key="8">
    <source>
        <dbReference type="EMBL" id="CAG5106066.1"/>
    </source>
</evidence>
<evidence type="ECO:0000256" key="2">
    <source>
        <dbReference type="ARBA" id="ARBA00010401"/>
    </source>
</evidence>
<sequence>MPSREVMAAGEKTTELHTTTQKTTLNKYNQSHLLNFWNELTENQRAHLMDDILEFNLSEITSYFKRATESSENNNKLLDDRIQPIEDEAIASASSCDGALLKKYQDIGLREIAAGRVGVLVLAGGQGTRLGVTYPKGMYDVGLPSHKSLFQLQAEKIKRLENMAEEKYGKCQGITLYLMTSEATHESTLEYFKENNYFGLNKNNVKAFKQGMIPCFGFDGKILLDEKHALSKAPDGNGGLYRALKVQGILQDMAERGINSVHAHSVDNILIKVADPVFIGYCVDKGADCGVKVVDKADPSEAVGVVCQVDGKYQVVEYSEISKKTSELRRPNGKLVFNAGNICNHYFTLDFFRNIADYHEEELPLHVAKKKIPYTDSNGVRHKPSSPNGIKIEKFIFDVIRFSKKFAAWEAPREAEFSPLKNADSAGQDCPSTSRRDLLTLHKTWLLNAGAKSVQGDVEISPLLSYADAKAVIESGKNQSHINYSLLILEQCLDTYTVDELFLSFNGGKDCTVILHLTAALLKLRGLSPLKCLYVTEDPFPEMDEFVDKASQYYEIKLIRKKKPIKTAVASLLEEDKNLKATLMGIRKDDPGSQSLEPFKYTDADWPKIMRVSPILDWSYSQIWEFILKHQVPYCSLYDQGYTSLGNKTSTSPNSLLRDPDDPARYLPAYKLKDNFVRYVCGCGSLKPISRIYFCRHCLKIRCGYCVSHEVDSHYCPNCLENLPSSEVRLKKNKCSNCFDCPCCFQTLTIRAGHPPIRPAATAEDAKATPKKVYYLCCSLCRWSSRDAGIPDQFVATGGWPEQENPHAARITALIDFHKILASRERQNQERKKFDPKRTSLQFFGLTSAMARKRAGLPIVSEAKWQQSNFPQPSVASEEVEELPASIFSSPVDITKITTLDQRLQHPEVQTEKIYELRPQHKKFPVKRSQRCRACEHNVSKPEFSPQSIKFKIQLAAFYHVPEVRIGCESPNLLPSVVRQASVLEDPKPVKIISGATIELPTGPVILAPRDDAAEYDDTGDTQTFPDDPKLVVWRKGNKAVLKLRVTPLVPEEGKEKEPIIVGLVMQYGYINTIATLEHKTPQKVDLKVKLFLTLDKLKKC</sequence>
<dbReference type="InterPro" id="IPR002500">
    <property type="entry name" value="PAPS_reduct_dom"/>
</dbReference>
<dbReference type="AlphaFoldDB" id="A0A8J2HP30"/>
<dbReference type="SUPFAM" id="SSF52402">
    <property type="entry name" value="Adenine nucleotide alpha hydrolases-like"/>
    <property type="match status" value="1"/>
</dbReference>
<name>A0A8J2HP30_COTCN</name>
<dbReference type="PANTHER" id="PTHR11952">
    <property type="entry name" value="UDP- GLUCOSE PYROPHOSPHORYLASE"/>
    <property type="match status" value="1"/>
</dbReference>
<organism evidence="8 9">
    <name type="scientific">Cotesia congregata</name>
    <name type="common">Parasitoid wasp</name>
    <name type="synonym">Apanteles congregatus</name>
    <dbReference type="NCBI Taxonomy" id="51543"/>
    <lineage>
        <taxon>Eukaryota</taxon>
        <taxon>Metazoa</taxon>
        <taxon>Ecdysozoa</taxon>
        <taxon>Arthropoda</taxon>
        <taxon>Hexapoda</taxon>
        <taxon>Insecta</taxon>
        <taxon>Pterygota</taxon>
        <taxon>Neoptera</taxon>
        <taxon>Endopterygota</taxon>
        <taxon>Hymenoptera</taxon>
        <taxon>Apocrita</taxon>
        <taxon>Ichneumonoidea</taxon>
        <taxon>Braconidae</taxon>
        <taxon>Microgastrinae</taxon>
        <taxon>Cotesia</taxon>
    </lineage>
</organism>
<dbReference type="CDD" id="cd04193">
    <property type="entry name" value="UDPGlcNAc_PPase"/>
    <property type="match status" value="1"/>
</dbReference>
<evidence type="ECO:0000256" key="4">
    <source>
        <dbReference type="ARBA" id="ARBA00022679"/>
    </source>
</evidence>
<dbReference type="Gene3D" id="3.40.50.620">
    <property type="entry name" value="HUPs"/>
    <property type="match status" value="1"/>
</dbReference>
<keyword evidence="9" id="KW-1185">Reference proteome</keyword>
<dbReference type="InterPro" id="IPR008603">
    <property type="entry name" value="DCTN4"/>
</dbReference>
<comment type="catalytic activity">
    <reaction evidence="6">
        <text>N-acetyl-alpha-D-glucosamine 1-phosphate + UTP + H(+) = UDP-N-acetyl-alpha-D-glucosamine + diphosphate</text>
        <dbReference type="Rhea" id="RHEA:13509"/>
        <dbReference type="ChEBI" id="CHEBI:15378"/>
        <dbReference type="ChEBI" id="CHEBI:33019"/>
        <dbReference type="ChEBI" id="CHEBI:46398"/>
        <dbReference type="ChEBI" id="CHEBI:57705"/>
        <dbReference type="ChEBI" id="CHEBI:57776"/>
        <dbReference type="EC" id="2.7.7.23"/>
    </reaction>
</comment>
<dbReference type="Proteomes" id="UP000786811">
    <property type="component" value="Unassembled WGS sequence"/>
</dbReference>
<dbReference type="GO" id="GO:0006048">
    <property type="term" value="P:UDP-N-acetylglucosamine biosynthetic process"/>
    <property type="evidence" value="ECO:0007669"/>
    <property type="project" value="TreeGrafter"/>
</dbReference>
<dbReference type="SUPFAM" id="SSF53448">
    <property type="entry name" value="Nucleotide-diphospho-sugar transferases"/>
    <property type="match status" value="1"/>
</dbReference>
<dbReference type="InterPro" id="IPR002618">
    <property type="entry name" value="UDPGP_fam"/>
</dbReference>
<dbReference type="GO" id="GO:0005869">
    <property type="term" value="C:dynactin complex"/>
    <property type="evidence" value="ECO:0007669"/>
    <property type="project" value="InterPro"/>
</dbReference>
<evidence type="ECO:0000256" key="5">
    <source>
        <dbReference type="ARBA" id="ARBA00022695"/>
    </source>
</evidence>
<evidence type="ECO:0000256" key="6">
    <source>
        <dbReference type="ARBA" id="ARBA00048493"/>
    </source>
</evidence>
<dbReference type="Pfam" id="PF01507">
    <property type="entry name" value="PAPS_reduct"/>
    <property type="match status" value="1"/>
</dbReference>
<dbReference type="EC" id="2.7.7.23" evidence="3"/>
<evidence type="ECO:0000313" key="9">
    <source>
        <dbReference type="Proteomes" id="UP000786811"/>
    </source>
</evidence>
<dbReference type="FunFam" id="3.90.550.10:FF:000075">
    <property type="entry name" value="Probable UDP-N-acetylglucosamine pyrophosphorylase"/>
    <property type="match status" value="1"/>
</dbReference>
<dbReference type="EMBL" id="CAJNRD030001124">
    <property type="protein sequence ID" value="CAG5106066.1"/>
    <property type="molecule type" value="Genomic_DNA"/>
</dbReference>
<dbReference type="GO" id="GO:0003977">
    <property type="term" value="F:UDP-N-acetylglucosamine diphosphorylase activity"/>
    <property type="evidence" value="ECO:0007669"/>
    <property type="project" value="UniProtKB-EC"/>
</dbReference>
<evidence type="ECO:0000256" key="1">
    <source>
        <dbReference type="ARBA" id="ARBA00005208"/>
    </source>
</evidence>
<proteinExistence type="inferred from homology"/>
<evidence type="ECO:0000259" key="7">
    <source>
        <dbReference type="Pfam" id="PF01507"/>
    </source>
</evidence>
<protein>
    <recommendedName>
        <fullName evidence="3">UDP-N-acetylglucosamine diphosphorylase</fullName>
        <ecNumber evidence="3">2.7.7.23</ecNumber>
    </recommendedName>
</protein>
<evidence type="ECO:0000256" key="3">
    <source>
        <dbReference type="ARBA" id="ARBA00012457"/>
    </source>
</evidence>
<dbReference type="OrthoDB" id="532420at2759"/>
<gene>
    <name evidence="8" type="ORF">HICCMSTLAB_LOCUS12080</name>
</gene>
<dbReference type="Pfam" id="PF05502">
    <property type="entry name" value="Dynactin_p62"/>
    <property type="match status" value="2"/>
</dbReference>
<comment type="similarity">
    <text evidence="2">Belongs to the UDPGP type 1 family.</text>
</comment>
<dbReference type="PANTHER" id="PTHR11952:SF2">
    <property type="entry name" value="LD24639P"/>
    <property type="match status" value="1"/>
</dbReference>
<comment type="pathway">
    <text evidence="1">Nucleotide-sugar biosynthesis; UDP-N-acetyl-alpha-D-glucosamine biosynthesis; UDP-N-acetyl-alpha-D-glucosamine from N-acetyl-alpha-D-glucosamine 1-phosphate: step 1/1.</text>
</comment>
<dbReference type="Pfam" id="PF01704">
    <property type="entry name" value="UDPGP"/>
    <property type="match status" value="1"/>
</dbReference>
<feature type="domain" description="Phosphoadenosine phosphosulphate reductase" evidence="7">
    <location>
        <begin position="501"/>
        <end position="653"/>
    </location>
</feature>
<comment type="caution">
    <text evidence="8">The sequence shown here is derived from an EMBL/GenBank/DDBJ whole genome shotgun (WGS) entry which is preliminary data.</text>
</comment>
<dbReference type="CDD" id="cd23948">
    <property type="entry name" value="FAD_synthase"/>
    <property type="match status" value="1"/>
</dbReference>
<dbReference type="Gene3D" id="3.90.550.10">
    <property type="entry name" value="Spore Coat Polysaccharide Biosynthesis Protein SpsA, Chain A"/>
    <property type="match status" value="1"/>
</dbReference>
<reference evidence="8" key="1">
    <citation type="submission" date="2021-04" db="EMBL/GenBank/DDBJ databases">
        <authorList>
            <person name="Chebbi M.A.C M."/>
        </authorList>
    </citation>
    <scope>NUCLEOTIDE SEQUENCE</scope>
</reference>
<accession>A0A8J2HP30</accession>
<keyword evidence="4" id="KW-0808">Transferase</keyword>
<dbReference type="InterPro" id="IPR029044">
    <property type="entry name" value="Nucleotide-diphossugar_trans"/>
</dbReference>
<dbReference type="InterPro" id="IPR014729">
    <property type="entry name" value="Rossmann-like_a/b/a_fold"/>
</dbReference>